<proteinExistence type="predicted"/>
<dbReference type="AlphaFoldDB" id="A0A077QLY0"/>
<dbReference type="EMBL" id="CBTB010000227">
    <property type="protein sequence ID" value="CDH34350.1"/>
    <property type="molecule type" value="Genomic_DNA"/>
</dbReference>
<sequence>MLLIGAVVLMLTFIELVKAINNVIYNPALSITLLLGYAR</sequence>
<evidence type="ECO:0000313" key="2">
    <source>
        <dbReference type="Proteomes" id="UP000028480"/>
    </source>
</evidence>
<organism evidence="1 2">
    <name type="scientific">Xenorhabdus bovienii str. Intermedium</name>
    <dbReference type="NCBI Taxonomy" id="1379677"/>
    <lineage>
        <taxon>Bacteria</taxon>
        <taxon>Pseudomonadati</taxon>
        <taxon>Pseudomonadota</taxon>
        <taxon>Gammaproteobacteria</taxon>
        <taxon>Enterobacterales</taxon>
        <taxon>Morganellaceae</taxon>
        <taxon>Xenorhabdus</taxon>
    </lineage>
</organism>
<name>A0A077QLY0_XENBV</name>
<protein>
    <submittedName>
        <fullName evidence="1">Uncharacterized protein</fullName>
    </submittedName>
</protein>
<dbReference type="Proteomes" id="UP000028480">
    <property type="component" value="Unassembled WGS sequence"/>
</dbReference>
<accession>A0A077QLY0</accession>
<comment type="caution">
    <text evidence="1">The sequence shown here is derived from an EMBL/GenBank/DDBJ whole genome shotgun (WGS) entry which is preliminary data.</text>
</comment>
<gene>
    <name evidence="1" type="ORF">XBI1_3020013</name>
</gene>
<dbReference type="HOGENOM" id="CLU_3319391_0_0_6"/>
<evidence type="ECO:0000313" key="1">
    <source>
        <dbReference type="EMBL" id="CDH34350.1"/>
    </source>
</evidence>
<reference evidence="1" key="1">
    <citation type="submission" date="2013-07" db="EMBL/GenBank/DDBJ databases">
        <title>Sub-species coevolution in mutualistic symbiosis.</title>
        <authorList>
            <person name="Murfin K."/>
            <person name="Klassen J."/>
            <person name="Lee M."/>
            <person name="Forst S."/>
            <person name="Stock P."/>
            <person name="Goodrich-Blair H."/>
        </authorList>
    </citation>
    <scope>NUCLEOTIDE SEQUENCE [LARGE SCALE GENOMIC DNA]</scope>
    <source>
        <strain evidence="1">Intermedium</strain>
    </source>
</reference>